<comment type="caution">
    <text evidence="1">The sequence shown here is derived from an EMBL/GenBank/DDBJ whole genome shotgun (WGS) entry which is preliminary data.</text>
</comment>
<accession>A0ABW4I3T9</accession>
<evidence type="ECO:0000313" key="2">
    <source>
        <dbReference type="Proteomes" id="UP001597115"/>
    </source>
</evidence>
<reference evidence="2" key="1">
    <citation type="journal article" date="2019" name="Int. J. Syst. Evol. Microbiol.">
        <title>The Global Catalogue of Microorganisms (GCM) 10K type strain sequencing project: providing services to taxonomists for standard genome sequencing and annotation.</title>
        <authorList>
            <consortium name="The Broad Institute Genomics Platform"/>
            <consortium name="The Broad Institute Genome Sequencing Center for Infectious Disease"/>
            <person name="Wu L."/>
            <person name="Ma J."/>
        </authorList>
    </citation>
    <scope>NUCLEOTIDE SEQUENCE [LARGE SCALE GENOMIC DNA]</scope>
    <source>
        <strain evidence="2">CGMCC 1.16275</strain>
    </source>
</reference>
<organism evidence="1 2">
    <name type="scientific">Sphingomonas tabacisoli</name>
    <dbReference type="NCBI Taxonomy" id="2249466"/>
    <lineage>
        <taxon>Bacteria</taxon>
        <taxon>Pseudomonadati</taxon>
        <taxon>Pseudomonadota</taxon>
        <taxon>Alphaproteobacteria</taxon>
        <taxon>Sphingomonadales</taxon>
        <taxon>Sphingomonadaceae</taxon>
        <taxon>Sphingomonas</taxon>
    </lineage>
</organism>
<evidence type="ECO:0008006" key="3">
    <source>
        <dbReference type="Google" id="ProtNLM"/>
    </source>
</evidence>
<sequence length="384" mass="42256">MTFADVFRSRAPELALRAAPWDGLAKSQWASRLSTGGLKPSLIPQAIYLAQNALRRSPVDPVAARVLGIAFTLNNHPRAAAKSIVYSETISRRDLPTQLWFIERAVQANNIPEALVHYDRALRVNVAARDTLFPILVAASDDPTIRRPLIDILRHGPSWQGAFVHQLIGTSISADPIYDYIIDLGYTSRDPVHPDFMPRAIRRLAEGGEVAKALDLYARDRHISRSAIPWIRNPDFADDDRLPPFDWLIEDQVDLVGVKQARPDGSGMALGLRATEGKDGIVARQLLLLQPGLYELSARVGDTAGSEISRPRLIVSCGPAASTERLLNIPFPEAPSSGRAISTNVRVPAKCAQQWLAFDARSAEPDSAVPWITALKLRRLQEGK</sequence>
<dbReference type="RefSeq" id="WP_380889692.1">
    <property type="nucleotide sequence ID" value="NZ_JBHUDY010000001.1"/>
</dbReference>
<dbReference type="Proteomes" id="UP001597115">
    <property type="component" value="Unassembled WGS sequence"/>
</dbReference>
<gene>
    <name evidence="1" type="ORF">ACFSCW_12515</name>
</gene>
<evidence type="ECO:0000313" key="1">
    <source>
        <dbReference type="EMBL" id="MFD1612626.1"/>
    </source>
</evidence>
<dbReference type="EMBL" id="JBHUDY010000001">
    <property type="protein sequence ID" value="MFD1612626.1"/>
    <property type="molecule type" value="Genomic_DNA"/>
</dbReference>
<protein>
    <recommendedName>
        <fullName evidence="3">Tetratricopeptide repeat protein</fullName>
    </recommendedName>
</protein>
<name>A0ABW4I3T9_9SPHN</name>
<proteinExistence type="predicted"/>
<keyword evidence="2" id="KW-1185">Reference proteome</keyword>